<sequence>MTTLLHPGGRVHVFTENRPVSPRAWTWGIDVEIVAGIVAGIVHPAALMARPVRHASLPMLNVVQRCC</sequence>
<evidence type="ECO:0000313" key="2">
    <source>
        <dbReference type="Proteomes" id="UP001447516"/>
    </source>
</evidence>
<reference evidence="1 2" key="1">
    <citation type="submission" date="2024-05" db="EMBL/GenBank/DDBJ databases">
        <title>Microbispora sp.ZYX-F-249.</title>
        <authorList>
            <person name="Xie H."/>
        </authorList>
    </citation>
    <scope>NUCLEOTIDE SEQUENCE [LARGE SCALE GENOMIC DNA]</scope>
    <source>
        <strain evidence="1 2">ZYX-F-249</strain>
    </source>
</reference>
<dbReference type="EMBL" id="JBDJAW010000030">
    <property type="protein sequence ID" value="MEN3539208.1"/>
    <property type="molecule type" value="Genomic_DNA"/>
</dbReference>
<gene>
    <name evidence="1" type="ORF">AAH991_29125</name>
</gene>
<evidence type="ECO:0000313" key="1">
    <source>
        <dbReference type="EMBL" id="MEN3539208.1"/>
    </source>
</evidence>
<proteinExistence type="predicted"/>
<dbReference type="RefSeq" id="WP_346229115.1">
    <property type="nucleotide sequence ID" value="NZ_JBDJAW010000030.1"/>
</dbReference>
<name>A0ABV0AX64_9ACTN</name>
<comment type="caution">
    <text evidence="1">The sequence shown here is derived from an EMBL/GenBank/DDBJ whole genome shotgun (WGS) entry which is preliminary data.</text>
</comment>
<protein>
    <submittedName>
        <fullName evidence="1">Uncharacterized protein</fullName>
    </submittedName>
</protein>
<keyword evidence="2" id="KW-1185">Reference proteome</keyword>
<organism evidence="1 2">
    <name type="scientific">Microbispora maris</name>
    <dbReference type="NCBI Taxonomy" id="3144104"/>
    <lineage>
        <taxon>Bacteria</taxon>
        <taxon>Bacillati</taxon>
        <taxon>Actinomycetota</taxon>
        <taxon>Actinomycetes</taxon>
        <taxon>Streptosporangiales</taxon>
        <taxon>Streptosporangiaceae</taxon>
        <taxon>Microbispora</taxon>
    </lineage>
</organism>
<dbReference type="Proteomes" id="UP001447516">
    <property type="component" value="Unassembled WGS sequence"/>
</dbReference>
<accession>A0ABV0AX64</accession>